<feature type="domain" description="Pel9A-like right handed beta-helix region" evidence="6">
    <location>
        <begin position="36"/>
        <end position="86"/>
    </location>
</feature>
<reference evidence="7 8" key="1">
    <citation type="journal article" date="2015" name="Nature">
        <title>rRNA introns, odd ribosomes, and small enigmatic genomes across a large radiation of phyla.</title>
        <authorList>
            <person name="Brown C.T."/>
            <person name="Hug L.A."/>
            <person name="Thomas B.C."/>
            <person name="Sharon I."/>
            <person name="Castelle C.J."/>
            <person name="Singh A."/>
            <person name="Wilkins M.J."/>
            <person name="Williams K.H."/>
            <person name="Banfield J.F."/>
        </authorList>
    </citation>
    <scope>NUCLEOTIDE SEQUENCE [LARGE SCALE GENOMIC DNA]</scope>
</reference>
<dbReference type="InterPro" id="IPR006626">
    <property type="entry name" value="PbH1"/>
</dbReference>
<evidence type="ECO:0000259" key="5">
    <source>
        <dbReference type="Pfam" id="PF05048"/>
    </source>
</evidence>
<dbReference type="Gene3D" id="2.160.20.10">
    <property type="entry name" value="Single-stranded right-handed beta-helix, Pectin lyase-like"/>
    <property type="match status" value="1"/>
</dbReference>
<evidence type="ECO:0000313" key="8">
    <source>
        <dbReference type="Proteomes" id="UP000034135"/>
    </source>
</evidence>
<dbReference type="PANTHER" id="PTHR40088:SF2">
    <property type="entry name" value="SECRETED SUGAR HYDROLASE"/>
    <property type="match status" value="1"/>
</dbReference>
<evidence type="ECO:0000256" key="2">
    <source>
        <dbReference type="ARBA" id="ARBA00022525"/>
    </source>
</evidence>
<dbReference type="InterPro" id="IPR052052">
    <property type="entry name" value="Polysaccharide_Lyase_9"/>
</dbReference>
<dbReference type="PANTHER" id="PTHR40088">
    <property type="entry name" value="PECTATE LYASE (EUROFUNG)"/>
    <property type="match status" value="1"/>
</dbReference>
<dbReference type="GO" id="GO:0005576">
    <property type="term" value="C:extracellular region"/>
    <property type="evidence" value="ECO:0007669"/>
    <property type="project" value="UniProtKB-SubCell"/>
</dbReference>
<organism evidence="7 8">
    <name type="scientific">Candidatus Daviesbacteria bacterium GW2011_GWA1_42_6</name>
    <dbReference type="NCBI Taxonomy" id="1618420"/>
    <lineage>
        <taxon>Bacteria</taxon>
        <taxon>Candidatus Daviesiibacteriota</taxon>
    </lineage>
</organism>
<evidence type="ECO:0000259" key="6">
    <source>
        <dbReference type="Pfam" id="PF22842"/>
    </source>
</evidence>
<feature type="region of interest" description="Disordered" evidence="4">
    <location>
        <begin position="270"/>
        <end position="296"/>
    </location>
</feature>
<protein>
    <submittedName>
        <fullName evidence="7">Secreted protein</fullName>
    </submittedName>
</protein>
<evidence type="ECO:0000256" key="3">
    <source>
        <dbReference type="ARBA" id="ARBA00022729"/>
    </source>
</evidence>
<dbReference type="InterPro" id="IPR012334">
    <property type="entry name" value="Pectin_lyas_fold"/>
</dbReference>
<sequence length="439" mass="46523">MPTVSYTPPMFSTARKLITAILVSLAVIHLYGLPEALAASQSYYVNPTGSDTNTGTDNTHPFKTIQKAVDLAQPGDNILLSPGNYLQDIVSKRNGQDLSPITIKGLSTAVVKGGGNARIIEINHDFITLDGFTVDGLFGSSGSQSGYRDKLIYFLGKDKLAGVTGARVLNMTLKNAGGECMRFRYFATKNEVASNTVTNCGVYDFKFNAGGKNGEGVYIGTAPEQLTDGKNPTSDRDQSNDNWIHNNTFNTQGNECVDIKEASSGNIIENNKCTGQKDPNSAGLDTRGSKNIFRSNETYGNTGAGIRLGGDATSDGTGNHIYNNKISNNTAGGIKFQRSPQGEICGNSFSGNSSGNSVGSYGSDYNPTSVCTAGIGSLPLTPYPITITPILTPIPLPPDTTTLPLPTPSATPATDSNAALKIFIQQLIVYLQNYLNTLP</sequence>
<dbReference type="InterPro" id="IPR053868">
    <property type="entry name" value="Pel9A-like_beta_helix"/>
</dbReference>
<evidence type="ECO:0000256" key="1">
    <source>
        <dbReference type="ARBA" id="ARBA00004613"/>
    </source>
</evidence>
<dbReference type="InterPro" id="IPR011050">
    <property type="entry name" value="Pectin_lyase_fold/virulence"/>
</dbReference>
<dbReference type="AlphaFoldDB" id="A0A0G1AW46"/>
<evidence type="ECO:0000256" key="4">
    <source>
        <dbReference type="SAM" id="MobiDB-lite"/>
    </source>
</evidence>
<dbReference type="Pfam" id="PF05048">
    <property type="entry name" value="NosD"/>
    <property type="match status" value="1"/>
</dbReference>
<dbReference type="Proteomes" id="UP000034135">
    <property type="component" value="Unassembled WGS sequence"/>
</dbReference>
<name>A0A0G1AW46_9BACT</name>
<dbReference type="InterPro" id="IPR007742">
    <property type="entry name" value="NosD_dom"/>
</dbReference>
<feature type="compositionally biased region" description="Polar residues" evidence="4">
    <location>
        <begin position="270"/>
        <end position="279"/>
    </location>
</feature>
<dbReference type="SMART" id="SM00710">
    <property type="entry name" value="PbH1"/>
    <property type="match status" value="8"/>
</dbReference>
<dbReference type="GO" id="GO:0016837">
    <property type="term" value="F:carbon-oxygen lyase activity, acting on polysaccharides"/>
    <property type="evidence" value="ECO:0007669"/>
    <property type="project" value="TreeGrafter"/>
</dbReference>
<gene>
    <name evidence="7" type="ORF">UV33_C0008G0005</name>
</gene>
<comment type="subcellular location">
    <subcellularLocation>
        <location evidence="1">Secreted</location>
    </subcellularLocation>
</comment>
<accession>A0A0G1AW46</accession>
<dbReference type="Pfam" id="PF22842">
    <property type="entry name" value="Pel9A-like_beta_helix"/>
    <property type="match status" value="1"/>
</dbReference>
<evidence type="ECO:0000313" key="7">
    <source>
        <dbReference type="EMBL" id="KKS65242.1"/>
    </source>
</evidence>
<dbReference type="SUPFAM" id="SSF51126">
    <property type="entry name" value="Pectin lyase-like"/>
    <property type="match status" value="1"/>
</dbReference>
<proteinExistence type="predicted"/>
<keyword evidence="3" id="KW-0732">Signal</keyword>
<feature type="domain" description="Periplasmic copper-binding protein NosD beta helix" evidence="5">
    <location>
        <begin position="238"/>
        <end position="358"/>
    </location>
</feature>
<comment type="caution">
    <text evidence="7">The sequence shown here is derived from an EMBL/GenBank/DDBJ whole genome shotgun (WGS) entry which is preliminary data.</text>
</comment>
<keyword evidence="2" id="KW-0964">Secreted</keyword>
<dbReference type="EMBL" id="LCEB01000008">
    <property type="protein sequence ID" value="KKS65242.1"/>
    <property type="molecule type" value="Genomic_DNA"/>
</dbReference>